<proteinExistence type="predicted"/>
<keyword evidence="3" id="KW-0808">Transferase</keyword>
<keyword evidence="12" id="KW-1185">Reference proteome</keyword>
<keyword evidence="7 10" id="KW-0472">Membrane</keyword>
<dbReference type="Proteomes" id="UP000402241">
    <property type="component" value="Chromosome"/>
</dbReference>
<name>A0ABX6E3N5_9ACTN</name>
<evidence type="ECO:0000256" key="6">
    <source>
        <dbReference type="ARBA" id="ARBA00023098"/>
    </source>
</evidence>
<dbReference type="EMBL" id="CP045309">
    <property type="protein sequence ID" value="QGL47142.1"/>
    <property type="molecule type" value="Genomic_DNA"/>
</dbReference>
<evidence type="ECO:0000256" key="1">
    <source>
        <dbReference type="ARBA" id="ARBA00022475"/>
    </source>
</evidence>
<dbReference type="PANTHER" id="PTHR30309:SF0">
    <property type="entry name" value="GLYCEROL-3-PHOSPHATE ACYLTRANSFERASE-RELATED"/>
    <property type="match status" value="1"/>
</dbReference>
<keyword evidence="2" id="KW-0444">Lipid biosynthesis</keyword>
<dbReference type="SMART" id="SM01207">
    <property type="entry name" value="G3P_acyltransf"/>
    <property type="match status" value="1"/>
</dbReference>
<dbReference type="InterPro" id="IPR003811">
    <property type="entry name" value="G3P_acylTferase_PlsY"/>
</dbReference>
<feature type="transmembrane region" description="Helical" evidence="10">
    <location>
        <begin position="143"/>
        <end position="159"/>
    </location>
</feature>
<sequence length="217" mass="22640">MGVADHVWDFAVLVLAYLVGAVPFSNLVAHRYAGLDLRHAGTGTTTPANLHRTAGLRPAVLAGVLEVAKGMVGPALIGPDRPLLAAVAGGLAVTGHNWSPLLRGRGGRGISTATGALLVVAWPGAVFMFGCLVMGILTRRVLVFMRAAAFALLPLLGLIDGRRGLLLGAILVGPIGFKTTHEIFRRRLLDPLVRRGAKRSGDGTDIVIRGCGRDAPP</sequence>
<dbReference type="PANTHER" id="PTHR30309">
    <property type="entry name" value="INNER MEMBRANE PROTEIN YGIH"/>
    <property type="match status" value="1"/>
</dbReference>
<feature type="transmembrane region" description="Helical" evidence="10">
    <location>
        <begin position="6"/>
        <end position="29"/>
    </location>
</feature>
<gene>
    <name evidence="11" type="ORF">GCE86_08810</name>
</gene>
<organism evidence="11 12">
    <name type="scientific">Micromonospora terminaliae</name>
    <dbReference type="NCBI Taxonomy" id="1914461"/>
    <lineage>
        <taxon>Bacteria</taxon>
        <taxon>Bacillati</taxon>
        <taxon>Actinomycetota</taxon>
        <taxon>Actinomycetes</taxon>
        <taxon>Micromonosporales</taxon>
        <taxon>Micromonosporaceae</taxon>
        <taxon>Micromonospora</taxon>
    </lineage>
</organism>
<evidence type="ECO:0000256" key="7">
    <source>
        <dbReference type="ARBA" id="ARBA00023136"/>
    </source>
</evidence>
<evidence type="ECO:0000256" key="2">
    <source>
        <dbReference type="ARBA" id="ARBA00022516"/>
    </source>
</evidence>
<evidence type="ECO:0000313" key="11">
    <source>
        <dbReference type="EMBL" id="QGL47142.1"/>
    </source>
</evidence>
<evidence type="ECO:0000256" key="3">
    <source>
        <dbReference type="ARBA" id="ARBA00022679"/>
    </source>
</evidence>
<evidence type="ECO:0000256" key="4">
    <source>
        <dbReference type="ARBA" id="ARBA00022692"/>
    </source>
</evidence>
<keyword evidence="9" id="KW-1208">Phospholipid metabolism</keyword>
<evidence type="ECO:0000313" key="12">
    <source>
        <dbReference type="Proteomes" id="UP000402241"/>
    </source>
</evidence>
<reference evidence="11 12" key="1">
    <citation type="submission" date="2019-10" db="EMBL/GenBank/DDBJ databases">
        <title>Genome Sequence of Micromonospora terminaliae DSM 101760.</title>
        <authorList>
            <person name="Guo L."/>
        </authorList>
    </citation>
    <scope>NUCLEOTIDE SEQUENCE [LARGE SCALE GENOMIC DNA]</scope>
    <source>
        <strain evidence="11 12">DSM 101760</strain>
    </source>
</reference>
<protein>
    <submittedName>
        <fullName evidence="11">Uncharacterized protein</fullName>
    </submittedName>
</protein>
<evidence type="ECO:0000256" key="10">
    <source>
        <dbReference type="SAM" id="Phobius"/>
    </source>
</evidence>
<dbReference type="Pfam" id="PF02660">
    <property type="entry name" value="G3P_acyltransf"/>
    <property type="match status" value="1"/>
</dbReference>
<keyword evidence="6" id="KW-0443">Lipid metabolism</keyword>
<keyword evidence="8" id="KW-0594">Phospholipid biosynthesis</keyword>
<evidence type="ECO:0000256" key="5">
    <source>
        <dbReference type="ARBA" id="ARBA00022989"/>
    </source>
</evidence>
<keyword evidence="1" id="KW-1003">Cell membrane</keyword>
<accession>A0ABX6E3N5</accession>
<evidence type="ECO:0000256" key="9">
    <source>
        <dbReference type="ARBA" id="ARBA00023264"/>
    </source>
</evidence>
<keyword evidence="5 10" id="KW-1133">Transmembrane helix</keyword>
<evidence type="ECO:0000256" key="8">
    <source>
        <dbReference type="ARBA" id="ARBA00023209"/>
    </source>
</evidence>
<feature type="transmembrane region" description="Helical" evidence="10">
    <location>
        <begin position="113"/>
        <end position="137"/>
    </location>
</feature>
<keyword evidence="4 10" id="KW-0812">Transmembrane</keyword>